<gene>
    <name evidence="1" type="ORF">NJT12_04930</name>
</gene>
<evidence type="ECO:0000313" key="1">
    <source>
        <dbReference type="EMBL" id="MDA6068961.1"/>
    </source>
</evidence>
<name>A0ABT4W8S6_9FLAO</name>
<dbReference type="EMBL" id="JAMZNK010000005">
    <property type="protein sequence ID" value="MDA6068961.1"/>
    <property type="molecule type" value="Genomic_DNA"/>
</dbReference>
<accession>A0ABT4W8S6</accession>
<sequence length="210" mass="24790">MIQQKIITYTIPTEKKDLTLADWQEYREILTNPELDEVYKEKMAIKIFCKIPFNHIDQLKSVDYAEIIFNLSNIFNERTEMVRHFNHQGVKYGLIPNFDKDITVAEKADLDMYLEAGDLVRLTSILYRPIVFEKGDLYTIEPYSGTHEKFNDLPYDIAENVLDFFLTLLHELQKHMTGYIERMAQKIKTNSTFQGQQKMLLLKNIEALRL</sequence>
<evidence type="ECO:0000313" key="2">
    <source>
        <dbReference type="Proteomes" id="UP001212170"/>
    </source>
</evidence>
<dbReference type="Proteomes" id="UP001212170">
    <property type="component" value="Unassembled WGS sequence"/>
</dbReference>
<protein>
    <submittedName>
        <fullName evidence="1">Uncharacterized protein</fullName>
    </submittedName>
</protein>
<reference evidence="1 2" key="1">
    <citation type="journal article" date="2023" name="Chemosphere">
        <title>Whole genome analysis of Flavobacterium aziz-sancarii sp. nov., isolated from Ardley Island (Antarctica), revealed a rich resistome and bioremediation potential.</title>
        <authorList>
            <person name="Otur C."/>
            <person name="Okay S."/>
            <person name="Kurt-Kizildogan A."/>
        </authorList>
    </citation>
    <scope>NUCLEOTIDE SEQUENCE [LARGE SCALE GENOMIC DNA]</scope>
    <source>
        <strain evidence="1 2">AC</strain>
    </source>
</reference>
<dbReference type="RefSeq" id="WP_271334795.1">
    <property type="nucleotide sequence ID" value="NZ_JAMZNK010000005.1"/>
</dbReference>
<organism evidence="1 2">
    <name type="scientific">Flavobacterium azizsancarii</name>
    <dbReference type="NCBI Taxonomy" id="2961580"/>
    <lineage>
        <taxon>Bacteria</taxon>
        <taxon>Pseudomonadati</taxon>
        <taxon>Bacteroidota</taxon>
        <taxon>Flavobacteriia</taxon>
        <taxon>Flavobacteriales</taxon>
        <taxon>Flavobacteriaceae</taxon>
        <taxon>Flavobacterium</taxon>
    </lineage>
</organism>
<keyword evidence="2" id="KW-1185">Reference proteome</keyword>
<comment type="caution">
    <text evidence="1">The sequence shown here is derived from an EMBL/GenBank/DDBJ whole genome shotgun (WGS) entry which is preliminary data.</text>
</comment>
<proteinExistence type="predicted"/>